<dbReference type="GO" id="GO:0005634">
    <property type="term" value="C:nucleus"/>
    <property type="evidence" value="ECO:0007669"/>
    <property type="project" value="UniProtKB-SubCell"/>
</dbReference>
<dbReference type="InterPro" id="IPR000048">
    <property type="entry name" value="IQ_motif_EF-hand-BS"/>
</dbReference>
<evidence type="ECO:0000256" key="5">
    <source>
        <dbReference type="ARBA" id="ARBA00022737"/>
    </source>
</evidence>
<evidence type="ECO:0000259" key="18">
    <source>
        <dbReference type="PROSITE" id="PS51437"/>
    </source>
</evidence>
<keyword evidence="7" id="KW-0112">Calmodulin-binding</keyword>
<dbReference type="SMART" id="SM01076">
    <property type="entry name" value="CG-1"/>
    <property type="match status" value="1"/>
</dbReference>
<feature type="domain" description="CG-1" evidence="18">
    <location>
        <begin position="70"/>
        <end position="196"/>
    </location>
</feature>
<evidence type="ECO:0000256" key="3">
    <source>
        <dbReference type="ARBA" id="ARBA00008267"/>
    </source>
</evidence>
<gene>
    <name evidence="19" type="ORF">VNO78_22863</name>
</gene>
<name>A0AAN9S2B3_PSOTE</name>
<keyword evidence="14" id="KW-0804">Transcription</keyword>
<evidence type="ECO:0000256" key="9">
    <source>
        <dbReference type="ARBA" id="ARBA00023016"/>
    </source>
</evidence>
<dbReference type="Proteomes" id="UP001386955">
    <property type="component" value="Unassembled WGS sequence"/>
</dbReference>
<evidence type="ECO:0000256" key="11">
    <source>
        <dbReference type="ARBA" id="ARBA00023054"/>
    </source>
</evidence>
<evidence type="ECO:0000256" key="8">
    <source>
        <dbReference type="ARBA" id="ARBA00023015"/>
    </source>
</evidence>
<keyword evidence="8" id="KW-0805">Transcription regulation</keyword>
<dbReference type="FunFam" id="2.60.40.10:FF:000314">
    <property type="entry name" value="Calmodulin-binding transcription activator 2"/>
    <property type="match status" value="1"/>
</dbReference>
<dbReference type="Gene3D" id="1.25.40.20">
    <property type="entry name" value="Ankyrin repeat-containing domain"/>
    <property type="match status" value="1"/>
</dbReference>
<sequence>MPRWIALTSTLSFSKCLSRATVLFSPSFSLFILPSFYFSTTLLLPPFISLAYCCVMAETTKCIPNSQLELDDMLQEAEHRWLRPAEICEILQNYKKFKLTPDPPAMPPAGSLFLFDRKALRYFRKDGHRWRKKKDGKTVREAHEKLKAGSVDVLHCYYAHGEDNENFQRRSYWMLDKQFEHIVLVHYREIKEGSKSGISYLHVVPGTLVGSCQNNSMPLSLKINSSISVVQTSFPSSANKVDENGQASEYEDVNSHNSPQASSHAQPISNSIHPSAPCLTNETPGFSEWLRNPLISSWSSSFRSYCPGTGLSPWTLVQNYSRDTLNMDDGKHHVEESVEGSEADFTVHKLRNAGLDAVHRMQDGVIFRDRLIADMYIQPVIGDFPSANQVQKGDDLDSFHDHPVVATITIPVEHKLQDGGGSDNDESELVEFGEMKKLDSFGRWMDKEIGGDCNNSLMASDSGNYWSTLDAHNEDKEVSSLRHMHLDIDSLGPSLSQEQLFSIHDFSPDWAYTGVRTKVLIVGTFLGSKKLSSETKWGCMFGEIEVSAEVLADNVIRCQTPLHSPGRVPFYVTCSNRLACSEVREFEFNEHPTKFLGSVGIKISPEDEVHLQMRLLKLLDLGPGNKWLKCSVSECEKCKLKQTMYSMRNYSRVFEETIQIDGTASINPKDVLFQRLMKDKLHEWLIYKVHEEGKGPHVLDDEGQGVIHLAAALGYAWAMTPLVAAGVSPNFRDTCGRTGLHWASYFGREETVTVLVQLGAAPGAVEDPTSALPRGQTAADLASSRGHKGIAAYLAEADLTNQLSVLTVKGNESGSISTTIAANSAFHSAEDDSYNMTMDEQHYLKESLSVFQKSAHAAASILAAFRARSFCQRQLGKSSSDISEAVLDVVADSLSKVQNMGHFEDYLHFAALKIQKRYRGWKGRKDFLKIRDRIVKIQAHIRGHQVRKHYKKVVWSVSIVEKVILRWRRKGAGLRGFRVGEPVGAVAKEAEYEFLSIGRRQKSDDVKKALDRVKSMVHNPEARDQYMRLIMKYHKFKIDGGSSQSTAQHVG</sequence>
<dbReference type="SUPFAM" id="SSF52540">
    <property type="entry name" value="P-loop containing nucleoside triphosphate hydrolases"/>
    <property type="match status" value="1"/>
</dbReference>
<dbReference type="InterPro" id="IPR002110">
    <property type="entry name" value="Ankyrin_rpt"/>
</dbReference>
<evidence type="ECO:0000256" key="16">
    <source>
        <dbReference type="PROSITE-ProRule" id="PRU00023"/>
    </source>
</evidence>
<dbReference type="InterPro" id="IPR014756">
    <property type="entry name" value="Ig_E-set"/>
</dbReference>
<dbReference type="Gene3D" id="2.60.40.10">
    <property type="entry name" value="Immunoglobulins"/>
    <property type="match status" value="1"/>
</dbReference>
<evidence type="ECO:0000256" key="12">
    <source>
        <dbReference type="ARBA" id="ARBA00023125"/>
    </source>
</evidence>
<keyword evidence="10 16" id="KW-0040">ANK repeat</keyword>
<dbReference type="GO" id="GO:0005886">
    <property type="term" value="C:plasma membrane"/>
    <property type="evidence" value="ECO:0007669"/>
    <property type="project" value="UniProtKB-SubCell"/>
</dbReference>
<evidence type="ECO:0000256" key="1">
    <source>
        <dbReference type="ARBA" id="ARBA00004123"/>
    </source>
</evidence>
<dbReference type="CDD" id="cd23767">
    <property type="entry name" value="IQCD"/>
    <property type="match status" value="1"/>
</dbReference>
<dbReference type="Pfam" id="PF03859">
    <property type="entry name" value="CG-1"/>
    <property type="match status" value="1"/>
</dbReference>
<dbReference type="SMART" id="SM00248">
    <property type="entry name" value="ANK"/>
    <property type="match status" value="2"/>
</dbReference>
<accession>A0AAN9S2B3</accession>
<feature type="repeat" description="ANK" evidence="16">
    <location>
        <begin position="735"/>
        <end position="767"/>
    </location>
</feature>
<dbReference type="PROSITE" id="PS50297">
    <property type="entry name" value="ANK_REP_REGION"/>
    <property type="match status" value="1"/>
</dbReference>
<dbReference type="EMBL" id="JAYMYS010000006">
    <property type="protein sequence ID" value="KAK7388060.1"/>
    <property type="molecule type" value="Genomic_DNA"/>
</dbReference>
<dbReference type="SUPFAM" id="SSF48403">
    <property type="entry name" value="Ankyrin repeat"/>
    <property type="match status" value="1"/>
</dbReference>
<organism evidence="19 20">
    <name type="scientific">Psophocarpus tetragonolobus</name>
    <name type="common">Winged bean</name>
    <name type="synonym">Dolichos tetragonolobus</name>
    <dbReference type="NCBI Taxonomy" id="3891"/>
    <lineage>
        <taxon>Eukaryota</taxon>
        <taxon>Viridiplantae</taxon>
        <taxon>Streptophyta</taxon>
        <taxon>Embryophyta</taxon>
        <taxon>Tracheophyta</taxon>
        <taxon>Spermatophyta</taxon>
        <taxon>Magnoliopsida</taxon>
        <taxon>eudicotyledons</taxon>
        <taxon>Gunneridae</taxon>
        <taxon>Pentapetalae</taxon>
        <taxon>rosids</taxon>
        <taxon>fabids</taxon>
        <taxon>Fabales</taxon>
        <taxon>Fabaceae</taxon>
        <taxon>Papilionoideae</taxon>
        <taxon>50 kb inversion clade</taxon>
        <taxon>NPAAA clade</taxon>
        <taxon>indigoferoid/millettioid clade</taxon>
        <taxon>Phaseoleae</taxon>
        <taxon>Psophocarpus</taxon>
    </lineage>
</organism>
<evidence type="ECO:0000256" key="6">
    <source>
        <dbReference type="ARBA" id="ARBA00022837"/>
    </source>
</evidence>
<evidence type="ECO:0000256" key="10">
    <source>
        <dbReference type="ARBA" id="ARBA00023043"/>
    </source>
</evidence>
<evidence type="ECO:0000256" key="17">
    <source>
        <dbReference type="SAM" id="MobiDB-lite"/>
    </source>
</evidence>
<evidence type="ECO:0000256" key="2">
    <source>
        <dbReference type="ARBA" id="ARBA00004413"/>
    </source>
</evidence>
<protein>
    <recommendedName>
        <fullName evidence="18">CG-1 domain-containing protein</fullName>
    </recommendedName>
</protein>
<dbReference type="PANTHER" id="PTHR23335">
    <property type="entry name" value="CALMODULIN-BINDING TRANSCRIPTION ACTIVATOR CAMTA"/>
    <property type="match status" value="1"/>
</dbReference>
<comment type="similarity">
    <text evidence="3">Belongs to the CAMTA family.</text>
</comment>
<evidence type="ECO:0000256" key="13">
    <source>
        <dbReference type="ARBA" id="ARBA00023159"/>
    </source>
</evidence>
<dbReference type="Gene3D" id="1.20.5.190">
    <property type="match status" value="1"/>
</dbReference>
<evidence type="ECO:0000256" key="4">
    <source>
        <dbReference type="ARBA" id="ARBA00022553"/>
    </source>
</evidence>
<dbReference type="PANTHER" id="PTHR23335:SF0">
    <property type="entry name" value="CALMODULIN-BINDING TRANSCRIPTION ACTIVATOR 2-LIKE ISOFORM X1"/>
    <property type="match status" value="1"/>
</dbReference>
<dbReference type="SUPFAM" id="SSF81296">
    <property type="entry name" value="E set domains"/>
    <property type="match status" value="1"/>
</dbReference>
<dbReference type="PROSITE" id="PS50096">
    <property type="entry name" value="IQ"/>
    <property type="match status" value="2"/>
</dbReference>
<dbReference type="InterPro" id="IPR013783">
    <property type="entry name" value="Ig-like_fold"/>
</dbReference>
<keyword evidence="13" id="KW-0010">Activator</keyword>
<dbReference type="InterPro" id="IPR036770">
    <property type="entry name" value="Ankyrin_rpt-contain_sf"/>
</dbReference>
<dbReference type="Pfam" id="PF00612">
    <property type="entry name" value="IQ"/>
    <property type="match status" value="2"/>
</dbReference>
<reference evidence="19 20" key="1">
    <citation type="submission" date="2024-01" db="EMBL/GenBank/DDBJ databases">
        <title>The genomes of 5 underutilized Papilionoideae crops provide insights into root nodulation and disease resistanc.</title>
        <authorList>
            <person name="Jiang F."/>
        </authorList>
    </citation>
    <scope>NUCLEOTIDE SEQUENCE [LARGE SCALE GENOMIC DNA]</scope>
    <source>
        <strain evidence="19">DUOXIRENSHENG_FW03</strain>
        <tissue evidence="19">Leaves</tissue>
    </source>
</reference>
<dbReference type="GO" id="GO:0006357">
    <property type="term" value="P:regulation of transcription by RNA polymerase II"/>
    <property type="evidence" value="ECO:0007669"/>
    <property type="project" value="TreeGrafter"/>
</dbReference>
<dbReference type="FunFam" id="1.20.5.190:FF:000003">
    <property type="entry name" value="Calmodulin-binding transcription activator 2"/>
    <property type="match status" value="1"/>
</dbReference>
<evidence type="ECO:0000256" key="7">
    <source>
        <dbReference type="ARBA" id="ARBA00022860"/>
    </source>
</evidence>
<keyword evidence="12" id="KW-0238">DNA-binding</keyword>
<proteinExistence type="inferred from homology"/>
<evidence type="ECO:0000313" key="20">
    <source>
        <dbReference type="Proteomes" id="UP001386955"/>
    </source>
</evidence>
<dbReference type="GO" id="GO:0009409">
    <property type="term" value="P:response to cold"/>
    <property type="evidence" value="ECO:0007669"/>
    <property type="project" value="UniProtKB-ARBA"/>
</dbReference>
<keyword evidence="20" id="KW-1185">Reference proteome</keyword>
<dbReference type="AlphaFoldDB" id="A0AAN9S2B3"/>
<feature type="compositionally biased region" description="Polar residues" evidence="17">
    <location>
        <begin position="255"/>
        <end position="276"/>
    </location>
</feature>
<dbReference type="GO" id="GO:0003712">
    <property type="term" value="F:transcription coregulator activity"/>
    <property type="evidence" value="ECO:0007669"/>
    <property type="project" value="TreeGrafter"/>
</dbReference>
<keyword evidence="15" id="KW-0539">Nucleus</keyword>
<comment type="caution">
    <text evidence="19">The sequence shown here is derived from an EMBL/GenBank/DDBJ whole genome shotgun (WGS) entry which is preliminary data.</text>
</comment>
<dbReference type="GO" id="GO:0005516">
    <property type="term" value="F:calmodulin binding"/>
    <property type="evidence" value="ECO:0007669"/>
    <property type="project" value="UniProtKB-KW"/>
</dbReference>
<feature type="region of interest" description="Disordered" evidence="17">
    <location>
        <begin position="238"/>
        <end position="276"/>
    </location>
</feature>
<dbReference type="InterPro" id="IPR027417">
    <property type="entry name" value="P-loop_NTPase"/>
</dbReference>
<keyword evidence="5" id="KW-0677">Repeat</keyword>
<dbReference type="SMART" id="SM00015">
    <property type="entry name" value="IQ"/>
    <property type="match status" value="2"/>
</dbReference>
<dbReference type="InterPro" id="IPR002909">
    <property type="entry name" value="IPT_dom"/>
</dbReference>
<keyword evidence="9" id="KW-0346">Stress response</keyword>
<dbReference type="Pfam" id="PF01833">
    <property type="entry name" value="TIG"/>
    <property type="match status" value="1"/>
</dbReference>
<dbReference type="GO" id="GO:0003690">
    <property type="term" value="F:double-stranded DNA binding"/>
    <property type="evidence" value="ECO:0007669"/>
    <property type="project" value="TreeGrafter"/>
</dbReference>
<keyword evidence="11" id="KW-0175">Coiled coil</keyword>
<evidence type="ECO:0000256" key="15">
    <source>
        <dbReference type="ARBA" id="ARBA00023242"/>
    </source>
</evidence>
<keyword evidence="6" id="KW-0106">Calcium</keyword>
<dbReference type="InterPro" id="IPR005559">
    <property type="entry name" value="CG-1_dom"/>
</dbReference>
<dbReference type="CDD" id="cd00102">
    <property type="entry name" value="IPT"/>
    <property type="match status" value="1"/>
</dbReference>
<keyword evidence="4" id="KW-0597">Phosphoprotein</keyword>
<dbReference type="PROSITE" id="PS51437">
    <property type="entry name" value="CG_1"/>
    <property type="match status" value="1"/>
</dbReference>
<dbReference type="Pfam" id="PF12796">
    <property type="entry name" value="Ank_2"/>
    <property type="match status" value="1"/>
</dbReference>
<comment type="subcellular location">
    <subcellularLocation>
        <location evidence="2">Cell membrane</location>
        <topology evidence="2">Peripheral membrane protein</topology>
        <orientation evidence="2">Cytoplasmic side</orientation>
    </subcellularLocation>
    <subcellularLocation>
        <location evidence="1">Nucleus</location>
    </subcellularLocation>
</comment>
<evidence type="ECO:0000256" key="14">
    <source>
        <dbReference type="ARBA" id="ARBA00023163"/>
    </source>
</evidence>
<evidence type="ECO:0000313" key="19">
    <source>
        <dbReference type="EMBL" id="KAK7388060.1"/>
    </source>
</evidence>
<dbReference type="PROSITE" id="PS50088">
    <property type="entry name" value="ANK_REPEAT"/>
    <property type="match status" value="1"/>
</dbReference>